<evidence type="ECO:0000313" key="1">
    <source>
        <dbReference type="EMBL" id="BCZ48099.1"/>
    </source>
</evidence>
<dbReference type="RefSeq" id="WP_224034393.1">
    <property type="nucleotide sequence ID" value="NZ_AP024849.1"/>
</dbReference>
<organism evidence="1 2">
    <name type="scientific">Clostridium gelidum</name>
    <dbReference type="NCBI Taxonomy" id="704125"/>
    <lineage>
        <taxon>Bacteria</taxon>
        <taxon>Bacillati</taxon>
        <taxon>Bacillota</taxon>
        <taxon>Clostridia</taxon>
        <taxon>Eubacteriales</taxon>
        <taxon>Clostridiaceae</taxon>
        <taxon>Clostridium</taxon>
    </lineage>
</organism>
<proteinExistence type="predicted"/>
<evidence type="ECO:0000313" key="2">
    <source>
        <dbReference type="Proteomes" id="UP000824633"/>
    </source>
</evidence>
<dbReference type="EMBL" id="AP024849">
    <property type="protein sequence ID" value="BCZ48099.1"/>
    <property type="molecule type" value="Genomic_DNA"/>
</dbReference>
<gene>
    <name evidence="1" type="ORF">psyc5s11_41660</name>
</gene>
<sequence length="85" mass="10243">MLFQQYLYLTLLVITIKINYDVGKYNAQKLTKIQHVRTRWYDIYLFLIVSLKGNYRHYDTIDTYNWATKMLKEALNECKGGELLE</sequence>
<accession>A0ABM7TAE9</accession>
<keyword evidence="2" id="KW-1185">Reference proteome</keyword>
<protein>
    <submittedName>
        <fullName evidence="1">Uncharacterized protein</fullName>
    </submittedName>
</protein>
<reference evidence="2" key="1">
    <citation type="submission" date="2021-07" db="EMBL/GenBank/DDBJ databases">
        <title>Complete genome sequencing of a Clostridium isolate.</title>
        <authorList>
            <person name="Ueki A."/>
            <person name="Tonouchi A."/>
        </authorList>
    </citation>
    <scope>NUCLEOTIDE SEQUENCE [LARGE SCALE GENOMIC DNA]</scope>
    <source>
        <strain evidence="2">C5S11</strain>
    </source>
</reference>
<name>A0ABM7TAE9_9CLOT</name>
<dbReference type="Proteomes" id="UP000824633">
    <property type="component" value="Chromosome"/>
</dbReference>